<feature type="transmembrane region" description="Helical" evidence="1">
    <location>
        <begin position="138"/>
        <end position="160"/>
    </location>
</feature>
<keyword evidence="1" id="KW-0812">Transmembrane</keyword>
<dbReference type="AlphaFoldDB" id="A0A1X7P7I7"/>
<feature type="transmembrane region" description="Helical" evidence="1">
    <location>
        <begin position="368"/>
        <end position="386"/>
    </location>
</feature>
<keyword evidence="1" id="KW-0472">Membrane</keyword>
<feature type="transmembrane region" description="Helical" evidence="1">
    <location>
        <begin position="230"/>
        <end position="252"/>
    </location>
</feature>
<feature type="transmembrane region" description="Helical" evidence="1">
    <location>
        <begin position="295"/>
        <end position="315"/>
    </location>
</feature>
<accession>A0A1X7P7I7</accession>
<feature type="transmembrane region" description="Helical" evidence="1">
    <location>
        <begin position="98"/>
        <end position="126"/>
    </location>
</feature>
<evidence type="ECO:0000256" key="1">
    <source>
        <dbReference type="SAM" id="Phobius"/>
    </source>
</evidence>
<dbReference type="STRING" id="1891671.SAMN06295885_2856"/>
<dbReference type="EMBL" id="FXBM01000002">
    <property type="protein sequence ID" value="SMH46934.1"/>
    <property type="molecule type" value="Genomic_DNA"/>
</dbReference>
<evidence type="ECO:0000313" key="3">
    <source>
        <dbReference type="Proteomes" id="UP000193711"/>
    </source>
</evidence>
<feature type="transmembrane region" description="Helical" evidence="1">
    <location>
        <begin position="167"/>
        <end position="189"/>
    </location>
</feature>
<dbReference type="RefSeq" id="WP_085477188.1">
    <property type="nucleotide sequence ID" value="NZ_FXBM01000002.1"/>
</dbReference>
<feature type="transmembrane region" description="Helical" evidence="1">
    <location>
        <begin position="398"/>
        <end position="423"/>
    </location>
</feature>
<evidence type="ECO:0000313" key="2">
    <source>
        <dbReference type="EMBL" id="SMH46934.1"/>
    </source>
</evidence>
<keyword evidence="3" id="KW-1185">Reference proteome</keyword>
<organism evidence="2 3">
    <name type="scientific">Rathayibacter oskolensis</name>
    <dbReference type="NCBI Taxonomy" id="1891671"/>
    <lineage>
        <taxon>Bacteria</taxon>
        <taxon>Bacillati</taxon>
        <taxon>Actinomycetota</taxon>
        <taxon>Actinomycetes</taxon>
        <taxon>Micrococcales</taxon>
        <taxon>Microbacteriaceae</taxon>
        <taxon>Rathayibacter</taxon>
    </lineage>
</organism>
<keyword evidence="1" id="KW-1133">Transmembrane helix</keyword>
<reference evidence="3" key="1">
    <citation type="submission" date="2017-04" db="EMBL/GenBank/DDBJ databases">
        <authorList>
            <person name="Varghese N."/>
            <person name="Submissions S."/>
        </authorList>
    </citation>
    <scope>NUCLEOTIDE SEQUENCE [LARGE SCALE GENOMIC DNA]</scope>
    <source>
        <strain evidence="3">VKM Ac-2121</strain>
    </source>
</reference>
<gene>
    <name evidence="2" type="ORF">SAMN06295885_2856</name>
</gene>
<proteinExistence type="predicted"/>
<dbReference type="OrthoDB" id="3261041at2"/>
<name>A0A1X7P7I7_9MICO</name>
<protein>
    <submittedName>
        <fullName evidence="2">ABC-2 type transport system permease protein</fullName>
    </submittedName>
</protein>
<feature type="transmembrane region" description="Helical" evidence="1">
    <location>
        <begin position="58"/>
        <end position="77"/>
    </location>
</feature>
<feature type="transmembrane region" description="Helical" evidence="1">
    <location>
        <begin position="479"/>
        <end position="502"/>
    </location>
</feature>
<feature type="transmembrane region" description="Helical" evidence="1">
    <location>
        <begin position="448"/>
        <end position="470"/>
    </location>
</feature>
<sequence>MVARLLRLRLDVLLGAFRSGAAQSGGAVLGLLVVVGATAALLLGVGSLEASSESAADAVVVAGALLTLGFLVLPFLLGPVDPMDPRSFRLFGIPAARLAAALALAGLVSAPVLALAVVAAALVPLFPGAGGFAVLGPLLGVLTTALCARIGLAASAALVPSRTARELLAVLGLVLLLAVPAALVVVTGLDWGGTGSRALDTVASALEASPFGAAWALAADAESGDPLPSLAVALVTLAAAAGLWWLMVRLLITRPERTHRPARGLRLGWFDALPASPAGAIAARSVTYWLRDPRYQASLVAVPLLPVVALVLLAVVGVPFPLLSLLPVPLVVLFLGWFLHNDTAYDGSAFWLHVAAGVRGRADRIGRAFPTLLLGLPIVLLGSLVSSATSGLERSFPVLLAANTCLLLVPAGVASALSARLAYPAPRPGDSAFVQPQAPGASGAGPQALAFGLGLLLSAPTVVLAVRALFVDQEAVQTALLTGFGSALVVFVLGVLIGGALFDRRAAELVSFTSRY</sequence>
<dbReference type="Proteomes" id="UP000193711">
    <property type="component" value="Unassembled WGS sequence"/>
</dbReference>
<feature type="transmembrane region" description="Helical" evidence="1">
    <location>
        <begin position="21"/>
        <end position="46"/>
    </location>
</feature>